<keyword evidence="4" id="KW-1134">Transmembrane beta strand</keyword>
<evidence type="ECO:0000313" key="9">
    <source>
        <dbReference type="Proteomes" id="UP000321168"/>
    </source>
</evidence>
<comment type="similarity">
    <text evidence="2">Belongs to the outer membrane factor (OMF) (TC 1.B.17) family.</text>
</comment>
<dbReference type="OrthoDB" id="581172at2"/>
<dbReference type="GO" id="GO:0009279">
    <property type="term" value="C:cell outer membrane"/>
    <property type="evidence" value="ECO:0007669"/>
    <property type="project" value="UniProtKB-SubCell"/>
</dbReference>
<accession>A0A5C6UV93</accession>
<dbReference type="SUPFAM" id="SSF56954">
    <property type="entry name" value="Outer membrane efflux proteins (OEP)"/>
    <property type="match status" value="1"/>
</dbReference>
<keyword evidence="7" id="KW-0998">Cell outer membrane</keyword>
<evidence type="ECO:0000256" key="3">
    <source>
        <dbReference type="ARBA" id="ARBA00022448"/>
    </source>
</evidence>
<evidence type="ECO:0000256" key="5">
    <source>
        <dbReference type="ARBA" id="ARBA00022692"/>
    </source>
</evidence>
<sequence length="463" mass="52982">MMRSLLPFVLILFTITSPILGQSSTTELGYQDFIERVFEHHPEAVVANLIETRALAKLSESRGNFDPQFFIDISEKKFDQKDYYGLREMGLVVPTVLGLKFDAGLERNRGVFLNPENSTPSDGLYYAGVSLPILQGLITDKRRTALAKAKALAQVGEAEKDLALATLHYNASNAYYNWCAAYLKLNIYKDALFAARTRYNAVVNSYYLGDKPAIDTVEAGIQVANRQVDLNNQIIKLFKAKNDLETYLWQNGYLPLELDSNTIPRVRDFYARDFDSKLDSLQFPLLRALKGEIAATKTELRWAREQIKPTLNLKYQVLNSASLQPNELRYQGLDNNYKWGLEFTFPILIREARGKSRFYAAKTESLERKYQSKEREIENKVEVNIQALEILKQQQKLVDRNVANYNELLGAERTLFQNGESSLFLVNAREQGWLKSQIDRIDNVLKTANSELELGLIYGYYKN</sequence>
<name>A0A5C6UV93_9FLAO</name>
<dbReference type="RefSeq" id="WP_147015314.1">
    <property type="nucleotide sequence ID" value="NZ_VORB01000011.1"/>
</dbReference>
<gene>
    <name evidence="8" type="ORF">FRX97_11220</name>
</gene>
<organism evidence="8 9">
    <name type="scientific">Luteibaculum oceani</name>
    <dbReference type="NCBI Taxonomy" id="1294296"/>
    <lineage>
        <taxon>Bacteria</taxon>
        <taxon>Pseudomonadati</taxon>
        <taxon>Bacteroidota</taxon>
        <taxon>Flavobacteriia</taxon>
        <taxon>Flavobacteriales</taxon>
        <taxon>Luteibaculaceae</taxon>
        <taxon>Luteibaculum</taxon>
    </lineage>
</organism>
<reference evidence="8 9" key="1">
    <citation type="submission" date="2019-08" db="EMBL/GenBank/DDBJ databases">
        <title>Genome of Luteibaculum oceani JCM 18817.</title>
        <authorList>
            <person name="Bowman J.P."/>
        </authorList>
    </citation>
    <scope>NUCLEOTIDE SEQUENCE [LARGE SCALE GENOMIC DNA]</scope>
    <source>
        <strain evidence="8 9">JCM 18817</strain>
    </source>
</reference>
<keyword evidence="5" id="KW-0812">Transmembrane</keyword>
<protein>
    <submittedName>
        <fullName evidence="8">TolC family protein</fullName>
    </submittedName>
</protein>
<proteinExistence type="inferred from homology"/>
<dbReference type="GO" id="GO:0015288">
    <property type="term" value="F:porin activity"/>
    <property type="evidence" value="ECO:0007669"/>
    <property type="project" value="TreeGrafter"/>
</dbReference>
<keyword evidence="6" id="KW-0472">Membrane</keyword>
<evidence type="ECO:0000313" key="8">
    <source>
        <dbReference type="EMBL" id="TXC76076.1"/>
    </source>
</evidence>
<dbReference type="Proteomes" id="UP000321168">
    <property type="component" value="Unassembled WGS sequence"/>
</dbReference>
<dbReference type="AlphaFoldDB" id="A0A5C6UV93"/>
<evidence type="ECO:0000256" key="1">
    <source>
        <dbReference type="ARBA" id="ARBA00004442"/>
    </source>
</evidence>
<dbReference type="GO" id="GO:0015562">
    <property type="term" value="F:efflux transmembrane transporter activity"/>
    <property type="evidence" value="ECO:0007669"/>
    <property type="project" value="InterPro"/>
</dbReference>
<dbReference type="GO" id="GO:1990281">
    <property type="term" value="C:efflux pump complex"/>
    <property type="evidence" value="ECO:0007669"/>
    <property type="project" value="TreeGrafter"/>
</dbReference>
<keyword evidence="9" id="KW-1185">Reference proteome</keyword>
<evidence type="ECO:0000256" key="2">
    <source>
        <dbReference type="ARBA" id="ARBA00007613"/>
    </source>
</evidence>
<comment type="subcellular location">
    <subcellularLocation>
        <location evidence="1">Cell outer membrane</location>
    </subcellularLocation>
</comment>
<dbReference type="Pfam" id="PF02321">
    <property type="entry name" value="OEP"/>
    <property type="match status" value="1"/>
</dbReference>
<comment type="caution">
    <text evidence="8">The sequence shown here is derived from an EMBL/GenBank/DDBJ whole genome shotgun (WGS) entry which is preliminary data.</text>
</comment>
<dbReference type="InterPro" id="IPR003423">
    <property type="entry name" value="OMP_efflux"/>
</dbReference>
<dbReference type="PANTHER" id="PTHR30026">
    <property type="entry name" value="OUTER MEMBRANE PROTEIN TOLC"/>
    <property type="match status" value="1"/>
</dbReference>
<evidence type="ECO:0000256" key="7">
    <source>
        <dbReference type="ARBA" id="ARBA00023237"/>
    </source>
</evidence>
<dbReference type="Gene3D" id="1.20.1600.10">
    <property type="entry name" value="Outer membrane efflux proteins (OEP)"/>
    <property type="match status" value="1"/>
</dbReference>
<dbReference type="InterPro" id="IPR051906">
    <property type="entry name" value="TolC-like"/>
</dbReference>
<dbReference type="PANTHER" id="PTHR30026:SF23">
    <property type="entry name" value="TO APRF-PUTATIVE OUTER MEMBRANE EFFLUX PROTEIN OR SECRETED ALKALINE PHOSPHATASE-RELATED"/>
    <property type="match status" value="1"/>
</dbReference>
<dbReference type="EMBL" id="VORB01000011">
    <property type="protein sequence ID" value="TXC76076.1"/>
    <property type="molecule type" value="Genomic_DNA"/>
</dbReference>
<keyword evidence="3" id="KW-0813">Transport</keyword>
<evidence type="ECO:0000256" key="6">
    <source>
        <dbReference type="ARBA" id="ARBA00023136"/>
    </source>
</evidence>
<evidence type="ECO:0000256" key="4">
    <source>
        <dbReference type="ARBA" id="ARBA00022452"/>
    </source>
</evidence>